<sequence>MSISCQMYLVEILKISKNCFVCLYNSQKSTKCTPKVQVDTSGTFVQGYVQNITTQLCNSTQTHTVIQQTCMHINMQCIHVHVCTVQLSCYIWFCSRHISPARNL</sequence>
<accession>A0AAD9K4V2</accession>
<proteinExistence type="predicted"/>
<reference evidence="1" key="1">
    <citation type="journal article" date="2023" name="Mol. Biol. Evol.">
        <title>Third-Generation Sequencing Reveals the Adaptive Role of the Epigenome in Three Deep-Sea Polychaetes.</title>
        <authorList>
            <person name="Perez M."/>
            <person name="Aroh O."/>
            <person name="Sun Y."/>
            <person name="Lan Y."/>
            <person name="Juniper S.K."/>
            <person name="Young C.R."/>
            <person name="Angers B."/>
            <person name="Qian P.Y."/>
        </authorList>
    </citation>
    <scope>NUCLEOTIDE SEQUENCE</scope>
    <source>
        <strain evidence="1">R07B-5</strain>
    </source>
</reference>
<protein>
    <submittedName>
        <fullName evidence="1">Uncharacterized protein</fullName>
    </submittedName>
</protein>
<evidence type="ECO:0000313" key="2">
    <source>
        <dbReference type="Proteomes" id="UP001209878"/>
    </source>
</evidence>
<dbReference type="AlphaFoldDB" id="A0AAD9K4V2"/>
<organism evidence="1 2">
    <name type="scientific">Ridgeia piscesae</name>
    <name type="common">Tubeworm</name>
    <dbReference type="NCBI Taxonomy" id="27915"/>
    <lineage>
        <taxon>Eukaryota</taxon>
        <taxon>Metazoa</taxon>
        <taxon>Spiralia</taxon>
        <taxon>Lophotrochozoa</taxon>
        <taxon>Annelida</taxon>
        <taxon>Polychaeta</taxon>
        <taxon>Sedentaria</taxon>
        <taxon>Canalipalpata</taxon>
        <taxon>Sabellida</taxon>
        <taxon>Siboglinidae</taxon>
        <taxon>Ridgeia</taxon>
    </lineage>
</organism>
<gene>
    <name evidence="1" type="ORF">NP493_1406g01038</name>
</gene>
<keyword evidence="2" id="KW-1185">Reference proteome</keyword>
<dbReference type="Proteomes" id="UP001209878">
    <property type="component" value="Unassembled WGS sequence"/>
</dbReference>
<name>A0AAD9K4V2_RIDPI</name>
<comment type="caution">
    <text evidence="1">The sequence shown here is derived from an EMBL/GenBank/DDBJ whole genome shotgun (WGS) entry which is preliminary data.</text>
</comment>
<dbReference type="EMBL" id="JAODUO010001406">
    <property type="protein sequence ID" value="KAK2164571.1"/>
    <property type="molecule type" value="Genomic_DNA"/>
</dbReference>
<evidence type="ECO:0000313" key="1">
    <source>
        <dbReference type="EMBL" id="KAK2164571.1"/>
    </source>
</evidence>